<evidence type="ECO:0000256" key="1">
    <source>
        <dbReference type="SAM" id="MobiDB-lite"/>
    </source>
</evidence>
<dbReference type="OrthoDB" id="343582at2759"/>
<dbReference type="InterPro" id="IPR008942">
    <property type="entry name" value="ENTH_VHS"/>
</dbReference>
<dbReference type="SUPFAM" id="SSF48464">
    <property type="entry name" value="ENTH/VHS domain"/>
    <property type="match status" value="1"/>
</dbReference>
<feature type="domain" description="CID" evidence="2">
    <location>
        <begin position="1"/>
        <end position="132"/>
    </location>
</feature>
<evidence type="ECO:0000313" key="4">
    <source>
        <dbReference type="Proteomes" id="UP000785679"/>
    </source>
</evidence>
<dbReference type="EMBL" id="RRYP01000627">
    <property type="protein sequence ID" value="TNV87107.1"/>
    <property type="molecule type" value="Genomic_DNA"/>
</dbReference>
<reference evidence="3" key="1">
    <citation type="submission" date="2019-06" db="EMBL/GenBank/DDBJ databases">
        <authorList>
            <person name="Zheng W."/>
        </authorList>
    </citation>
    <scope>NUCLEOTIDE SEQUENCE</scope>
    <source>
        <strain evidence="3">QDHG01</strain>
    </source>
</reference>
<proteinExistence type="predicted"/>
<feature type="compositionally biased region" description="Low complexity" evidence="1">
    <location>
        <begin position="354"/>
        <end position="368"/>
    </location>
</feature>
<dbReference type="PROSITE" id="PS51391">
    <property type="entry name" value="CID"/>
    <property type="match status" value="1"/>
</dbReference>
<keyword evidence="4" id="KW-1185">Reference proteome</keyword>
<sequence length="504" mass="56152">MLLCRAFKRSSSVLMSQIVGWLPTSQTLPSSAISDIQNRLPTVLQSASLMLTFIYILDSILKNVQGHYIRLFEQRIGEIFQVAFENTSRESEKKALIKLIQVWQLFINSGILAAIYNRLGLKQIEQTVLNANDLKKIADFKFDFFPSSLPQEVIESGNFKLGENVTKDYFLSELRQRQQQPQSADEHSSKTSAIGHHLTQHQTQSYGGVPQNSAGFNNQQPALQQAFKNTTFDQKPSQSMQPNSFLYNAAHLSGSQLDPLLGGGNSGIQYYPPFQAPQGNFITQQSGAGMRGAYTEPAVIFPAAAASGVQMTNQERVRQLIQNLPTRGTTAVADPNLNIPYNSHQQPPTGYPASSYPPTTSQYQQQGYGGPQFQPPINGLHPGGYPQPYYPQQQPPQYMRPIGGAPPQTQANGYMQQSPYPVGPAAQPPYLQQQYPQHHSHHIGDPNFAANFYIKIFLLLQSSPIVQDRIVRPPPRFVARKEGCSCALLQERQGALRVQRVRNR</sequence>
<name>A0A8J8T954_HALGN</name>
<evidence type="ECO:0000313" key="3">
    <source>
        <dbReference type="EMBL" id="TNV87107.1"/>
    </source>
</evidence>
<dbReference type="AlphaFoldDB" id="A0A8J8T954"/>
<protein>
    <recommendedName>
        <fullName evidence="2">CID domain-containing protein</fullName>
    </recommendedName>
</protein>
<dbReference type="InterPro" id="IPR006569">
    <property type="entry name" value="CID_dom"/>
</dbReference>
<feature type="compositionally biased region" description="Polar residues" evidence="1">
    <location>
        <begin position="339"/>
        <end position="348"/>
    </location>
</feature>
<gene>
    <name evidence="3" type="ORF">FGO68_gene11194</name>
</gene>
<accession>A0A8J8T954</accession>
<organism evidence="3 4">
    <name type="scientific">Halteria grandinella</name>
    <dbReference type="NCBI Taxonomy" id="5974"/>
    <lineage>
        <taxon>Eukaryota</taxon>
        <taxon>Sar</taxon>
        <taxon>Alveolata</taxon>
        <taxon>Ciliophora</taxon>
        <taxon>Intramacronucleata</taxon>
        <taxon>Spirotrichea</taxon>
        <taxon>Stichotrichia</taxon>
        <taxon>Sporadotrichida</taxon>
        <taxon>Halteriidae</taxon>
        <taxon>Halteria</taxon>
    </lineage>
</organism>
<feature type="region of interest" description="Disordered" evidence="1">
    <location>
        <begin position="329"/>
        <end position="368"/>
    </location>
</feature>
<comment type="caution">
    <text evidence="3">The sequence shown here is derived from an EMBL/GenBank/DDBJ whole genome shotgun (WGS) entry which is preliminary data.</text>
</comment>
<dbReference type="Proteomes" id="UP000785679">
    <property type="component" value="Unassembled WGS sequence"/>
</dbReference>
<dbReference type="Pfam" id="PF04818">
    <property type="entry name" value="CID"/>
    <property type="match status" value="1"/>
</dbReference>
<evidence type="ECO:0000259" key="2">
    <source>
        <dbReference type="PROSITE" id="PS51391"/>
    </source>
</evidence>
<dbReference type="Gene3D" id="1.25.40.90">
    <property type="match status" value="1"/>
</dbReference>